<feature type="transmembrane region" description="Helical" evidence="1">
    <location>
        <begin position="7"/>
        <end position="30"/>
    </location>
</feature>
<accession>A0A377KMV7</accession>
<keyword evidence="1" id="KW-1133">Transmembrane helix</keyword>
<organism evidence="2 3">
    <name type="scientific">Enterococcus durans</name>
    <dbReference type="NCBI Taxonomy" id="53345"/>
    <lineage>
        <taxon>Bacteria</taxon>
        <taxon>Bacillati</taxon>
        <taxon>Bacillota</taxon>
        <taxon>Bacilli</taxon>
        <taxon>Lactobacillales</taxon>
        <taxon>Enterococcaceae</taxon>
        <taxon>Enterococcus</taxon>
    </lineage>
</organism>
<dbReference type="AlphaFoldDB" id="A0A377KMV7"/>
<reference evidence="2 3" key="1">
    <citation type="submission" date="2018-06" db="EMBL/GenBank/DDBJ databases">
        <authorList>
            <consortium name="Pathogen Informatics"/>
            <person name="Doyle S."/>
        </authorList>
    </citation>
    <scope>NUCLEOTIDE SEQUENCE [LARGE SCALE GENOMIC DNA]</scope>
    <source>
        <strain evidence="2 3">NCTC8129</strain>
    </source>
</reference>
<sequence>MSLFREFFRFIVLHYDFIAILLLSFVGISLSTKVSNQQAEIKDLQKEIYEMKLYKNTNTNED</sequence>
<proteinExistence type="predicted"/>
<keyword evidence="1" id="KW-0472">Membrane</keyword>
<evidence type="ECO:0000256" key="1">
    <source>
        <dbReference type="SAM" id="Phobius"/>
    </source>
</evidence>
<name>A0A377KMV7_9ENTE</name>
<gene>
    <name evidence="2" type="ORF">NCTC8129_02755</name>
</gene>
<dbReference type="RefSeq" id="WP_115235840.1">
    <property type="nucleotide sequence ID" value="NZ_UGIF01000002.1"/>
</dbReference>
<protein>
    <submittedName>
        <fullName evidence="2">Uncharacterized protein</fullName>
    </submittedName>
</protein>
<dbReference type="EMBL" id="UGIF01000002">
    <property type="protein sequence ID" value="STP30507.1"/>
    <property type="molecule type" value="Genomic_DNA"/>
</dbReference>
<evidence type="ECO:0000313" key="3">
    <source>
        <dbReference type="Proteomes" id="UP000254070"/>
    </source>
</evidence>
<keyword evidence="1" id="KW-0812">Transmembrane</keyword>
<evidence type="ECO:0000313" key="2">
    <source>
        <dbReference type="EMBL" id="STP30507.1"/>
    </source>
</evidence>
<dbReference type="Proteomes" id="UP000254070">
    <property type="component" value="Unassembled WGS sequence"/>
</dbReference>